<gene>
    <name evidence="1" type="ORF">ASB58_17730</name>
</gene>
<protein>
    <recommendedName>
        <fullName evidence="3">Pyridoxamine 5'-phosphate oxidase putative domain-containing protein</fullName>
    </recommendedName>
</protein>
<reference evidence="1 2" key="1">
    <citation type="journal article" date="2018" name="Syst. Appl. Microbiol.">
        <title>Pseudomonas gallaeciensis sp. nov., isolated from crude-oil-contaminated intertidal sand samples after the Prestige oil spill.</title>
        <authorList>
            <person name="Mulet M."/>
            <person name="Sanchez D."/>
            <person name="Rodriguez A.C."/>
            <person name="Nogales B."/>
            <person name="Bosch R."/>
            <person name="Busquets A."/>
            <person name="Gomila M."/>
            <person name="Lalucat J."/>
            <person name="Garcia-Valdes E."/>
        </authorList>
    </citation>
    <scope>NUCLEOTIDE SEQUENCE [LARGE SCALE GENOMIC DNA]</scope>
    <source>
        <strain evidence="1 2">V113</strain>
    </source>
</reference>
<organism evidence="1 2">
    <name type="scientific">Pseudomonas abyssi</name>
    <dbReference type="NCBI Taxonomy" id="170540"/>
    <lineage>
        <taxon>Bacteria</taxon>
        <taxon>Pseudomonadati</taxon>
        <taxon>Pseudomonadota</taxon>
        <taxon>Gammaproteobacteria</taxon>
        <taxon>Pseudomonadales</taxon>
        <taxon>Pseudomonadaceae</taxon>
        <taxon>Pseudomonas</taxon>
    </lineage>
</organism>
<dbReference type="PANTHER" id="PTHR42815:SF2">
    <property type="entry name" value="FAD-BINDING, PUTATIVE (AFU_ORTHOLOGUE AFUA_6G07600)-RELATED"/>
    <property type="match status" value="1"/>
</dbReference>
<keyword evidence="2" id="KW-1185">Reference proteome</keyword>
<sequence>MHNEHHIHSLEALRALIPSPPAMMHKRLQRALDDYCLTIIHQASLCAVGFIDDALDVTYLDLRNHPVLQAEGQDILLRWPASKPAPQLQPEGLACSLYFVMPGVGFSLRANGRCVLQADASGQVLAFRAEALFLHCSRAKVRADFWQAREPGQPFVAEEGDALSARALAFVAQAPYLLMLTRQGEHTELSPRGDPEGFVQPLGPSTLLIPERPGNKVACTLTNIIEDGALRLSLVHPGSSTVLSVAGRAWLTSDPEVLKPLAVNNKAPKVASVLEVERYRFQHCPELTSAGLWDSATYLPEDAIPAFSKMLSEHMNGRGLLGKATTLVVDAVVKHDLKHLY</sequence>
<dbReference type="PANTHER" id="PTHR42815">
    <property type="entry name" value="FAD-BINDING, PUTATIVE (AFU_ORTHOLOGUE AFUA_6G07600)-RELATED"/>
    <property type="match status" value="1"/>
</dbReference>
<evidence type="ECO:0008006" key="3">
    <source>
        <dbReference type="Google" id="ProtNLM"/>
    </source>
</evidence>
<proteinExistence type="predicted"/>
<comment type="caution">
    <text evidence="1">The sequence shown here is derived from an EMBL/GenBank/DDBJ whole genome shotgun (WGS) entry which is preliminary data.</text>
</comment>
<name>A0A395QYA9_9PSED</name>
<dbReference type="EMBL" id="LMAZ01000009">
    <property type="protein sequence ID" value="RGP52855.1"/>
    <property type="molecule type" value="Genomic_DNA"/>
</dbReference>
<dbReference type="Proteomes" id="UP000265411">
    <property type="component" value="Unassembled WGS sequence"/>
</dbReference>
<dbReference type="RefSeq" id="WP_118131834.1">
    <property type="nucleotide sequence ID" value="NZ_LMAZ01000009.1"/>
</dbReference>
<dbReference type="AlphaFoldDB" id="A0A395QYA9"/>
<accession>A0A395QYA9</accession>
<evidence type="ECO:0000313" key="1">
    <source>
        <dbReference type="EMBL" id="RGP52855.1"/>
    </source>
</evidence>
<evidence type="ECO:0000313" key="2">
    <source>
        <dbReference type="Proteomes" id="UP000265411"/>
    </source>
</evidence>
<dbReference type="SUPFAM" id="SSF50475">
    <property type="entry name" value="FMN-binding split barrel"/>
    <property type="match status" value="1"/>
</dbReference>
<dbReference type="InterPro" id="IPR012349">
    <property type="entry name" value="Split_barrel_FMN-bd"/>
</dbReference>
<dbReference type="Gene3D" id="2.30.110.10">
    <property type="entry name" value="Electron Transport, Fmn-binding Protein, Chain A"/>
    <property type="match status" value="1"/>
</dbReference>
<dbReference type="OrthoDB" id="9796486at2"/>